<evidence type="ECO:0000256" key="1">
    <source>
        <dbReference type="ARBA" id="ARBA00023015"/>
    </source>
</evidence>
<keyword evidence="1" id="KW-0805">Transcription regulation</keyword>
<feature type="domain" description="HTH tetR-type" evidence="5">
    <location>
        <begin position="10"/>
        <end position="69"/>
    </location>
</feature>
<name>A0ABX8SGT6_9ACTN</name>
<keyword evidence="3" id="KW-0804">Transcription</keyword>
<organism evidence="6 7">
    <name type="scientific">Tessaracoccus palaemonis</name>
    <dbReference type="NCBI Taxonomy" id="2829499"/>
    <lineage>
        <taxon>Bacteria</taxon>
        <taxon>Bacillati</taxon>
        <taxon>Actinomycetota</taxon>
        <taxon>Actinomycetes</taxon>
        <taxon>Propionibacteriales</taxon>
        <taxon>Propionibacteriaceae</taxon>
        <taxon>Tessaracoccus</taxon>
    </lineage>
</organism>
<protein>
    <submittedName>
        <fullName evidence="6">TetR/AcrR family transcriptional regulator</fullName>
    </submittedName>
</protein>
<dbReference type="EMBL" id="CP079216">
    <property type="protein sequence ID" value="QXT62596.1"/>
    <property type="molecule type" value="Genomic_DNA"/>
</dbReference>
<evidence type="ECO:0000256" key="2">
    <source>
        <dbReference type="ARBA" id="ARBA00023125"/>
    </source>
</evidence>
<sequence length="197" mass="21668">MSRAVPMPPERRRAAIIEATIPLLQEQGTRLTTKQVAEAAGVAEGTIFRVFDSMQDLIEATVIESLSARRISDPLSTISLGSTLEEKTHATLDLIAGRITTIRSLMVLVHGPRKAPHHPNPCIRDELDARRIEMDEWLTAQFQPHESELTCPVGDYVNLLSLLAMGNAMNFSTASRLGVDDLTTFALHGALRKDVQC</sequence>
<evidence type="ECO:0000313" key="7">
    <source>
        <dbReference type="Proteomes" id="UP000824504"/>
    </source>
</evidence>
<keyword evidence="2 4" id="KW-0238">DNA-binding</keyword>
<dbReference type="PROSITE" id="PS50977">
    <property type="entry name" value="HTH_TETR_2"/>
    <property type="match status" value="1"/>
</dbReference>
<evidence type="ECO:0000256" key="4">
    <source>
        <dbReference type="PROSITE-ProRule" id="PRU00335"/>
    </source>
</evidence>
<keyword evidence="7" id="KW-1185">Reference proteome</keyword>
<gene>
    <name evidence="6" type="ORF">KDB89_12780</name>
</gene>
<dbReference type="InterPro" id="IPR050109">
    <property type="entry name" value="HTH-type_TetR-like_transc_reg"/>
</dbReference>
<evidence type="ECO:0000259" key="5">
    <source>
        <dbReference type="PROSITE" id="PS50977"/>
    </source>
</evidence>
<dbReference type="InterPro" id="IPR001647">
    <property type="entry name" value="HTH_TetR"/>
</dbReference>
<proteinExistence type="predicted"/>
<dbReference type="PANTHER" id="PTHR30055">
    <property type="entry name" value="HTH-TYPE TRANSCRIPTIONAL REGULATOR RUTR"/>
    <property type="match status" value="1"/>
</dbReference>
<dbReference type="Pfam" id="PF00440">
    <property type="entry name" value="TetR_N"/>
    <property type="match status" value="1"/>
</dbReference>
<feature type="DNA-binding region" description="H-T-H motif" evidence="4">
    <location>
        <begin position="32"/>
        <end position="51"/>
    </location>
</feature>
<dbReference type="Proteomes" id="UP000824504">
    <property type="component" value="Chromosome"/>
</dbReference>
<dbReference type="PANTHER" id="PTHR30055:SF234">
    <property type="entry name" value="HTH-TYPE TRANSCRIPTIONAL REGULATOR BETI"/>
    <property type="match status" value="1"/>
</dbReference>
<reference evidence="6 7" key="1">
    <citation type="submission" date="2021-07" db="EMBL/GenBank/DDBJ databases">
        <title>complete genome sequencing of Tessaracoccus sp.J1M15.</title>
        <authorList>
            <person name="Bae J.-W."/>
            <person name="Kim D.-y."/>
        </authorList>
    </citation>
    <scope>NUCLEOTIDE SEQUENCE [LARGE SCALE GENOMIC DNA]</scope>
    <source>
        <strain evidence="6 7">J1M15</strain>
    </source>
</reference>
<evidence type="ECO:0000313" key="6">
    <source>
        <dbReference type="EMBL" id="QXT62596.1"/>
    </source>
</evidence>
<evidence type="ECO:0000256" key="3">
    <source>
        <dbReference type="ARBA" id="ARBA00023163"/>
    </source>
</evidence>
<dbReference type="RefSeq" id="WP_219081635.1">
    <property type="nucleotide sequence ID" value="NZ_CP079216.1"/>
</dbReference>
<accession>A0ABX8SGT6</accession>